<evidence type="ECO:0000256" key="6">
    <source>
        <dbReference type="SAM" id="Phobius"/>
    </source>
</evidence>
<protein>
    <submittedName>
        <fullName evidence="8">Uncharacterized protein</fullName>
    </submittedName>
</protein>
<dbReference type="Gene3D" id="1.20.1280.290">
    <property type="match status" value="1"/>
</dbReference>
<comment type="subcellular location">
    <subcellularLocation>
        <location evidence="1">Membrane</location>
        <topology evidence="1">Multi-pass membrane protein</topology>
    </subcellularLocation>
</comment>
<feature type="transmembrane region" description="Helical" evidence="6">
    <location>
        <begin position="36"/>
        <end position="54"/>
    </location>
</feature>
<keyword evidence="2 6" id="KW-0812">Transmembrane</keyword>
<keyword evidence="7" id="KW-0732">Signal</keyword>
<evidence type="ECO:0000256" key="2">
    <source>
        <dbReference type="ARBA" id="ARBA00022692"/>
    </source>
</evidence>
<feature type="transmembrane region" description="Helical" evidence="6">
    <location>
        <begin position="85"/>
        <end position="101"/>
    </location>
</feature>
<feature type="transmembrane region" description="Helical" evidence="6">
    <location>
        <begin position="203"/>
        <end position="224"/>
    </location>
</feature>
<evidence type="ECO:0000313" key="8">
    <source>
        <dbReference type="EMBL" id="PYI34456.1"/>
    </source>
</evidence>
<gene>
    <name evidence="8" type="ORF">BP00DRAFT_484769</name>
</gene>
<keyword evidence="9" id="KW-1185">Reference proteome</keyword>
<feature type="chain" id="PRO_5016058480" evidence="7">
    <location>
        <begin position="19"/>
        <end position="343"/>
    </location>
</feature>
<dbReference type="InterPro" id="IPR006603">
    <property type="entry name" value="PQ-loop_rpt"/>
</dbReference>
<dbReference type="EMBL" id="KZ825476">
    <property type="protein sequence ID" value="PYI34456.1"/>
    <property type="molecule type" value="Genomic_DNA"/>
</dbReference>
<feature type="transmembrane region" description="Helical" evidence="6">
    <location>
        <begin position="154"/>
        <end position="174"/>
    </location>
</feature>
<feature type="signal peptide" evidence="7">
    <location>
        <begin position="1"/>
        <end position="18"/>
    </location>
</feature>
<dbReference type="Proteomes" id="UP000248817">
    <property type="component" value="Unassembled WGS sequence"/>
</dbReference>
<feature type="region of interest" description="Disordered" evidence="5">
    <location>
        <begin position="303"/>
        <end position="343"/>
    </location>
</feature>
<dbReference type="AlphaFoldDB" id="A0A2V5JEQ5"/>
<evidence type="ECO:0000256" key="4">
    <source>
        <dbReference type="ARBA" id="ARBA00023136"/>
    </source>
</evidence>
<evidence type="ECO:0000256" key="5">
    <source>
        <dbReference type="SAM" id="MobiDB-lite"/>
    </source>
</evidence>
<name>A0A2V5JEQ5_9EURO</name>
<keyword evidence="4 6" id="KW-0472">Membrane</keyword>
<organism evidence="8 9">
    <name type="scientific">Aspergillus indologenus CBS 114.80</name>
    <dbReference type="NCBI Taxonomy" id="1450541"/>
    <lineage>
        <taxon>Eukaryota</taxon>
        <taxon>Fungi</taxon>
        <taxon>Dikarya</taxon>
        <taxon>Ascomycota</taxon>
        <taxon>Pezizomycotina</taxon>
        <taxon>Eurotiomycetes</taxon>
        <taxon>Eurotiomycetidae</taxon>
        <taxon>Eurotiales</taxon>
        <taxon>Aspergillaceae</taxon>
        <taxon>Aspergillus</taxon>
        <taxon>Aspergillus subgen. Circumdati</taxon>
    </lineage>
</organism>
<dbReference type="GO" id="GO:0016020">
    <property type="term" value="C:membrane"/>
    <property type="evidence" value="ECO:0007669"/>
    <property type="project" value="UniProtKB-SubCell"/>
</dbReference>
<evidence type="ECO:0000313" key="9">
    <source>
        <dbReference type="Proteomes" id="UP000248817"/>
    </source>
</evidence>
<dbReference type="Pfam" id="PF04193">
    <property type="entry name" value="PQ-loop"/>
    <property type="match status" value="1"/>
</dbReference>
<proteinExistence type="predicted"/>
<feature type="transmembrane region" description="Helical" evidence="6">
    <location>
        <begin position="108"/>
        <end position="126"/>
    </location>
</feature>
<evidence type="ECO:0000256" key="7">
    <source>
        <dbReference type="SAM" id="SignalP"/>
    </source>
</evidence>
<evidence type="ECO:0000256" key="3">
    <source>
        <dbReference type="ARBA" id="ARBA00022989"/>
    </source>
</evidence>
<accession>A0A2V5JEQ5</accession>
<reference evidence="8 9" key="1">
    <citation type="submission" date="2018-02" db="EMBL/GenBank/DDBJ databases">
        <title>The genomes of Aspergillus section Nigri reveals drivers in fungal speciation.</title>
        <authorList>
            <consortium name="DOE Joint Genome Institute"/>
            <person name="Vesth T.C."/>
            <person name="Nybo J."/>
            <person name="Theobald S."/>
            <person name="Brandl J."/>
            <person name="Frisvad J.C."/>
            <person name="Nielsen K.F."/>
            <person name="Lyhne E.K."/>
            <person name="Kogle M.E."/>
            <person name="Kuo A."/>
            <person name="Riley R."/>
            <person name="Clum A."/>
            <person name="Nolan M."/>
            <person name="Lipzen A."/>
            <person name="Salamov A."/>
            <person name="Henrissat B."/>
            <person name="Wiebenga A."/>
            <person name="De vries R.P."/>
            <person name="Grigoriev I.V."/>
            <person name="Mortensen U.H."/>
            <person name="Andersen M.R."/>
            <person name="Baker S.E."/>
        </authorList>
    </citation>
    <scope>NUCLEOTIDE SEQUENCE [LARGE SCALE GENOMIC DNA]</scope>
    <source>
        <strain evidence="8 9">CBS 114.80</strain>
    </source>
</reference>
<evidence type="ECO:0000256" key="1">
    <source>
        <dbReference type="ARBA" id="ARBA00004141"/>
    </source>
</evidence>
<keyword evidence="3 6" id="KW-1133">Transmembrane helix</keyword>
<sequence>MGPVLVLLSGLILALTWASFSPQIQHVWQTKDSRGISSAYLLFNLLCATEHVFLVGRSMALFWALTDIAPVSFSTLDWLNLAQVLAVWVCLNVFFAICLYYRRRRAPLTLTVYALFLLITLLPLGLDLTTDIFCPPNRPNCLLPQRDLITFLQIAHQMFVLPVITIILPILGFYKQAQLQRQQRQHPSTSTPDLNLLLARSRLFQSALFALLAFLWVFRFNHWFQPPPSTPDTPMVVATAAAAARADTRAPLSAQQLQLQLPSLSQFSEWWRCIGFMAVDDAIFAFGQGVLGCFSLLKASAATPAAASEASPRRDGSDDDDDDAERRPLLLAEEEVQTYLAEN</sequence>